<organism evidence="1 2">
    <name type="scientific">Sorangium cellulosum</name>
    <name type="common">Polyangium cellulosum</name>
    <dbReference type="NCBI Taxonomy" id="56"/>
    <lineage>
        <taxon>Bacteria</taxon>
        <taxon>Pseudomonadati</taxon>
        <taxon>Myxococcota</taxon>
        <taxon>Polyangia</taxon>
        <taxon>Polyangiales</taxon>
        <taxon>Polyangiaceae</taxon>
        <taxon>Sorangium</taxon>
    </lineage>
</organism>
<name>A0A150NZE6_SORCE</name>
<reference evidence="1 2" key="1">
    <citation type="submission" date="2014-02" db="EMBL/GenBank/DDBJ databases">
        <title>The small core and large imbalanced accessory genome model reveals a collaborative survival strategy of Sorangium cellulosum strains in nature.</title>
        <authorList>
            <person name="Han K."/>
            <person name="Peng R."/>
            <person name="Blom J."/>
            <person name="Li Y.-Z."/>
        </authorList>
    </citation>
    <scope>NUCLEOTIDE SEQUENCE [LARGE SCALE GENOMIC DNA]</scope>
    <source>
        <strain evidence="1 2">So0157-25</strain>
    </source>
</reference>
<evidence type="ECO:0000313" key="1">
    <source>
        <dbReference type="EMBL" id="KYF47637.1"/>
    </source>
</evidence>
<dbReference type="AlphaFoldDB" id="A0A150NZE6"/>
<accession>A0A150NZE6</accession>
<dbReference type="PROSITE" id="PS51257">
    <property type="entry name" value="PROKAR_LIPOPROTEIN"/>
    <property type="match status" value="1"/>
</dbReference>
<comment type="caution">
    <text evidence="1">The sequence shown here is derived from an EMBL/GenBank/DDBJ whole genome shotgun (WGS) entry which is preliminary data.</text>
</comment>
<proteinExistence type="predicted"/>
<evidence type="ECO:0000313" key="2">
    <source>
        <dbReference type="Proteomes" id="UP000075420"/>
    </source>
</evidence>
<dbReference type="Proteomes" id="UP000075420">
    <property type="component" value="Unassembled WGS sequence"/>
</dbReference>
<gene>
    <name evidence="1" type="ORF">BE08_10585</name>
</gene>
<protein>
    <submittedName>
        <fullName evidence="1">Uncharacterized protein</fullName>
    </submittedName>
</protein>
<dbReference type="EMBL" id="JELY01003599">
    <property type="protein sequence ID" value="KYF47637.1"/>
    <property type="molecule type" value="Genomic_DNA"/>
</dbReference>
<sequence>MSWSPRAVVPGCSAGGCATYGAPGESAPSGSLPLAFLGAGSVDGGVNAGAAPSLLALSVALSGAPHVTQKR</sequence>